<proteinExistence type="predicted"/>
<accession>A0A8K0UGX2</accession>
<reference evidence="2" key="1">
    <citation type="journal article" date="2021" name="New Phytol.">
        <title>Evolutionary innovations through gain and loss of genes in the ectomycorrhizal Boletales.</title>
        <authorList>
            <person name="Wu G."/>
            <person name="Miyauchi S."/>
            <person name="Morin E."/>
            <person name="Kuo A."/>
            <person name="Drula E."/>
            <person name="Varga T."/>
            <person name="Kohler A."/>
            <person name="Feng B."/>
            <person name="Cao Y."/>
            <person name="Lipzen A."/>
            <person name="Daum C."/>
            <person name="Hundley H."/>
            <person name="Pangilinan J."/>
            <person name="Johnson J."/>
            <person name="Barry K."/>
            <person name="LaButti K."/>
            <person name="Ng V."/>
            <person name="Ahrendt S."/>
            <person name="Min B."/>
            <person name="Choi I.G."/>
            <person name="Park H."/>
            <person name="Plett J.M."/>
            <person name="Magnuson J."/>
            <person name="Spatafora J.W."/>
            <person name="Nagy L.G."/>
            <person name="Henrissat B."/>
            <person name="Grigoriev I.V."/>
            <person name="Yang Z.L."/>
            <person name="Xu J."/>
            <person name="Martin F.M."/>
        </authorList>
    </citation>
    <scope>NUCLEOTIDE SEQUENCE</scope>
    <source>
        <strain evidence="2">KKN 215</strain>
    </source>
</reference>
<feature type="signal peptide" evidence="1">
    <location>
        <begin position="1"/>
        <end position="24"/>
    </location>
</feature>
<protein>
    <submittedName>
        <fullName evidence="2">Uncharacterized protein</fullName>
    </submittedName>
</protein>
<name>A0A8K0UGX2_9AGAR</name>
<organism evidence="2 3">
    <name type="scientific">Cristinia sonorae</name>
    <dbReference type="NCBI Taxonomy" id="1940300"/>
    <lineage>
        <taxon>Eukaryota</taxon>
        <taxon>Fungi</taxon>
        <taxon>Dikarya</taxon>
        <taxon>Basidiomycota</taxon>
        <taxon>Agaricomycotina</taxon>
        <taxon>Agaricomycetes</taxon>
        <taxon>Agaricomycetidae</taxon>
        <taxon>Agaricales</taxon>
        <taxon>Pleurotineae</taxon>
        <taxon>Stephanosporaceae</taxon>
        <taxon>Cristinia</taxon>
    </lineage>
</organism>
<comment type="caution">
    <text evidence="2">The sequence shown here is derived from an EMBL/GenBank/DDBJ whole genome shotgun (WGS) entry which is preliminary data.</text>
</comment>
<gene>
    <name evidence="2" type="ORF">BXZ70DRAFT_557682</name>
</gene>
<feature type="chain" id="PRO_5035428071" evidence="1">
    <location>
        <begin position="25"/>
        <end position="219"/>
    </location>
</feature>
<evidence type="ECO:0000256" key="1">
    <source>
        <dbReference type="SAM" id="SignalP"/>
    </source>
</evidence>
<keyword evidence="1" id="KW-0732">Signal</keyword>
<keyword evidence="3" id="KW-1185">Reference proteome</keyword>
<dbReference type="Proteomes" id="UP000813824">
    <property type="component" value="Unassembled WGS sequence"/>
</dbReference>
<sequence>MVQLNLKTAAFLSLLTAMSPFVAAAPASELEIASTAAAFDFNKTSVDYATKRWNTTSALVSFDTTIAHPDGSTTAIVRQNGLYDWYSPIWPIWNSYGKIEFDKNNKIVGFDSKYYPGLTTVTSSPYFFAGNPDSVTYLDSLIPGLEATYNATSVLIYGKDKHRAGYWWDGSRTATASVYHLKRKSDGEILTVYLCGFNKVVREVPTCFAGLKKDNPWIL</sequence>
<evidence type="ECO:0000313" key="2">
    <source>
        <dbReference type="EMBL" id="KAH8086011.1"/>
    </source>
</evidence>
<dbReference type="EMBL" id="JAEVFJ010000043">
    <property type="protein sequence ID" value="KAH8086011.1"/>
    <property type="molecule type" value="Genomic_DNA"/>
</dbReference>
<dbReference type="AlphaFoldDB" id="A0A8K0UGX2"/>
<evidence type="ECO:0000313" key="3">
    <source>
        <dbReference type="Proteomes" id="UP000813824"/>
    </source>
</evidence>